<gene>
    <name evidence="1" type="ORF">PENTCL1PPCAC_1098</name>
</gene>
<evidence type="ECO:0008006" key="3">
    <source>
        <dbReference type="Google" id="ProtNLM"/>
    </source>
</evidence>
<feature type="non-terminal residue" evidence="1">
    <location>
        <position position="184"/>
    </location>
</feature>
<feature type="non-terminal residue" evidence="1">
    <location>
        <position position="1"/>
    </location>
</feature>
<proteinExistence type="predicted"/>
<evidence type="ECO:0000313" key="2">
    <source>
        <dbReference type="Proteomes" id="UP001432027"/>
    </source>
</evidence>
<protein>
    <recommendedName>
        <fullName evidence="3">Nuclear receptor</fullName>
    </recommendedName>
</protein>
<dbReference type="Proteomes" id="UP001432027">
    <property type="component" value="Unassembled WGS sequence"/>
</dbReference>
<dbReference type="EMBL" id="BTSX01000001">
    <property type="protein sequence ID" value="GMS78923.1"/>
    <property type="molecule type" value="Genomic_DNA"/>
</dbReference>
<keyword evidence="2" id="KW-1185">Reference proteome</keyword>
<dbReference type="AlphaFoldDB" id="A0AAV5SA32"/>
<name>A0AAV5SA32_9BILA</name>
<reference evidence="1" key="1">
    <citation type="submission" date="2023-10" db="EMBL/GenBank/DDBJ databases">
        <title>Genome assembly of Pristionchus species.</title>
        <authorList>
            <person name="Yoshida K."/>
            <person name="Sommer R.J."/>
        </authorList>
    </citation>
    <scope>NUCLEOTIDE SEQUENCE</scope>
    <source>
        <strain evidence="1">RS0144</strain>
    </source>
</reference>
<accession>A0AAV5SA32</accession>
<comment type="caution">
    <text evidence="1">The sequence shown here is derived from an EMBL/GenBank/DDBJ whole genome shotgun (WGS) entry which is preliminary data.</text>
</comment>
<organism evidence="1 2">
    <name type="scientific">Pristionchus entomophagus</name>
    <dbReference type="NCBI Taxonomy" id="358040"/>
    <lineage>
        <taxon>Eukaryota</taxon>
        <taxon>Metazoa</taxon>
        <taxon>Ecdysozoa</taxon>
        <taxon>Nematoda</taxon>
        <taxon>Chromadorea</taxon>
        <taxon>Rhabditida</taxon>
        <taxon>Rhabditina</taxon>
        <taxon>Diplogasteromorpha</taxon>
        <taxon>Diplogasteroidea</taxon>
        <taxon>Neodiplogasteridae</taxon>
        <taxon>Pristionchus</taxon>
    </lineage>
</organism>
<evidence type="ECO:0000313" key="1">
    <source>
        <dbReference type="EMBL" id="GMS78923.1"/>
    </source>
</evidence>
<sequence>QSPAGSLLCTMNALLQTVVYSNFNRVTSFPAVGRLYEAIGALPLAIEESAQNLALIYFARSLAVVMEEAVSRLGGGTEEQINQLSRVDSPLPTPVAAAADKPAQSESFYIAEVSKPAVAAALEPAAAATLYRRLPGGRRPAHQLDYSPEAVADLFQDLIAGRINMWCIADTVKRPHLIELLKPI</sequence>